<evidence type="ECO:0000256" key="4">
    <source>
        <dbReference type="ARBA" id="ARBA00022801"/>
    </source>
</evidence>
<dbReference type="STRING" id="862517.HMPREF9225_1268"/>
<feature type="domain" description="SLH" evidence="6">
    <location>
        <begin position="179"/>
        <end position="242"/>
    </location>
</feature>
<dbReference type="Gene3D" id="3.90.1720.10">
    <property type="entry name" value="endopeptidase domain like (from Nostoc punctiforme)"/>
    <property type="match status" value="1"/>
</dbReference>
<keyword evidence="9" id="KW-1185">Reference proteome</keyword>
<evidence type="ECO:0000256" key="2">
    <source>
        <dbReference type="ARBA" id="ARBA00022670"/>
    </source>
</evidence>
<dbReference type="Pfam" id="PF00395">
    <property type="entry name" value="SLH"/>
    <property type="match status" value="2"/>
</dbReference>
<feature type="domain" description="NlpC/P60" evidence="7">
    <location>
        <begin position="388"/>
        <end position="541"/>
    </location>
</feature>
<dbReference type="OrthoDB" id="174569at2"/>
<evidence type="ECO:0000256" key="3">
    <source>
        <dbReference type="ARBA" id="ARBA00022737"/>
    </source>
</evidence>
<organism evidence="8 9">
    <name type="scientific">Peptoniphilus duerdenii ATCC BAA-1640</name>
    <dbReference type="NCBI Taxonomy" id="862517"/>
    <lineage>
        <taxon>Bacteria</taxon>
        <taxon>Bacillati</taxon>
        <taxon>Bacillota</taxon>
        <taxon>Tissierellia</taxon>
        <taxon>Tissierellales</taxon>
        <taxon>Peptoniphilaceae</taxon>
        <taxon>Peptoniphilus</taxon>
    </lineage>
</organism>
<dbReference type="Gene3D" id="2.10.270.10">
    <property type="entry name" value="Cholin Binding"/>
    <property type="match status" value="1"/>
</dbReference>
<dbReference type="eggNOG" id="COG5263">
    <property type="taxonomic scope" value="Bacteria"/>
</dbReference>
<dbReference type="HOGENOM" id="CLU_473865_0_0_9"/>
<keyword evidence="4" id="KW-0378">Hydrolase</keyword>
<feature type="domain" description="SLH" evidence="6">
    <location>
        <begin position="27"/>
        <end position="90"/>
    </location>
</feature>
<evidence type="ECO:0000259" key="7">
    <source>
        <dbReference type="PROSITE" id="PS51935"/>
    </source>
</evidence>
<dbReference type="SUPFAM" id="SSF69360">
    <property type="entry name" value="Cell wall binding repeat"/>
    <property type="match status" value="1"/>
</dbReference>
<reference evidence="8 9" key="1">
    <citation type="submission" date="2010-07" db="EMBL/GenBank/DDBJ databases">
        <authorList>
            <person name="Muzny D."/>
            <person name="Qin X."/>
            <person name="Deng J."/>
            <person name="Jiang H."/>
            <person name="Liu Y."/>
            <person name="Qu J."/>
            <person name="Song X.-Z."/>
            <person name="Zhang L."/>
            <person name="Thornton R."/>
            <person name="Coyle M."/>
            <person name="Francisco L."/>
            <person name="Jackson L."/>
            <person name="Javaid M."/>
            <person name="Korchina V."/>
            <person name="Kovar C."/>
            <person name="Mata R."/>
            <person name="Mathew T."/>
            <person name="Ngo R."/>
            <person name="Nguyen L."/>
            <person name="Nguyen N."/>
            <person name="Okwuonu G."/>
            <person name="Ongeri F."/>
            <person name="Pham C."/>
            <person name="Simmons D."/>
            <person name="Wilczek-Boney K."/>
            <person name="Hale W."/>
            <person name="Jakkamsetti A."/>
            <person name="Pham P."/>
            <person name="Ruth R."/>
            <person name="San Lucas F."/>
            <person name="Warren J."/>
            <person name="Zhang J."/>
            <person name="Zhao Z."/>
            <person name="Zhou C."/>
            <person name="Zhu D."/>
            <person name="Lee S."/>
            <person name="Bess C."/>
            <person name="Blankenburg K."/>
            <person name="Forbes L."/>
            <person name="Fu Q."/>
            <person name="Gubbala S."/>
            <person name="Hirani K."/>
            <person name="Jayaseelan J.C."/>
            <person name="Lara F."/>
            <person name="Munidasa M."/>
            <person name="Palculict T."/>
            <person name="Patil S."/>
            <person name="Pu L.-L."/>
            <person name="Saada N."/>
            <person name="Tang L."/>
            <person name="Weissenberger G."/>
            <person name="Zhu Y."/>
            <person name="Hemphill L."/>
            <person name="Shang Y."/>
            <person name="Youmans B."/>
            <person name="Ayvaz T."/>
            <person name="Ross M."/>
            <person name="Santibanez J."/>
            <person name="Aqrawi P."/>
            <person name="Gross S."/>
            <person name="Joshi V."/>
            <person name="Fowler G."/>
            <person name="Nazareth L."/>
            <person name="Reid J."/>
            <person name="Worley K."/>
            <person name="Petrosino J."/>
            <person name="Highlander S."/>
            <person name="Gibbs R."/>
        </authorList>
    </citation>
    <scope>NUCLEOTIDE SEQUENCE [LARGE SCALE GENOMIC DNA]</scope>
    <source>
        <strain evidence="8 9">ATCC BAA-1640</strain>
    </source>
</reference>
<dbReference type="Pfam" id="PF01473">
    <property type="entry name" value="Choline_bind_1"/>
    <property type="match status" value="1"/>
</dbReference>
<dbReference type="AlphaFoldDB" id="E0NM79"/>
<dbReference type="Proteomes" id="UP000003280">
    <property type="component" value="Unassembled WGS sequence"/>
</dbReference>
<evidence type="ECO:0000313" key="8">
    <source>
        <dbReference type="EMBL" id="EFM25134.1"/>
    </source>
</evidence>
<evidence type="ECO:0000313" key="9">
    <source>
        <dbReference type="Proteomes" id="UP000003280"/>
    </source>
</evidence>
<dbReference type="GO" id="GO:0006508">
    <property type="term" value="P:proteolysis"/>
    <property type="evidence" value="ECO:0007669"/>
    <property type="project" value="UniProtKB-KW"/>
</dbReference>
<keyword evidence="2" id="KW-0645">Protease</keyword>
<dbReference type="RefSeq" id="WP_008902082.1">
    <property type="nucleotide sequence ID" value="NZ_GL397071.1"/>
</dbReference>
<name>E0NM79_9FIRM</name>
<dbReference type="SUPFAM" id="SSF54001">
    <property type="entry name" value="Cysteine proteinases"/>
    <property type="match status" value="1"/>
</dbReference>
<sequence>MFKHKTKGFAKIFSLILIFILSISQFTWAESYKDIESHWSKPYVTQGIEEGWIKGYEDQTIRPNEKITRSEFISILSRILNLERFNLKVSSQYDDLDTQGWSKKSIESAEAVNMLRHTFTGPNLYPNKEISREEAANLLGYSILLNTFEKNGNALNEENLNTVLDLFESQIELKDSADILKYSDRDSIDKRFIFSIYDLSDRKIISGNKDNQFNPKGSLSRGEAMTMLVRAFIGVPKEPSLDEAQVVNVDGKFYLEDKTNGLRFSPSKFKDGIVKLKDKTYLLNPDGSLGQGFIEKNNKTYYVDGENGLAIGWKKIDGALYYFSPYDYRMYKDGMFSTGKGVYWFGKDGKLKTGNRPGGIKGRLVYWAGPSEKELTNEWLTGEDKELRFRGQEIANFSASYEGLPFKWYGFDLTNGQGVYCVGNAYSAHKAFGIKIPGAEDANIKLHKGYELTRVQYVDAEKFGGIRYPADFSKAWPGDLIFNYSPNFYLGYNHVGIFMGHNNNRPIYVHATLADGLFVGDCREMNWNIGRKFNDCFIRYNTEANFKK</sequence>
<dbReference type="InterPro" id="IPR000064">
    <property type="entry name" value="NLP_P60_dom"/>
</dbReference>
<dbReference type="InterPro" id="IPR018337">
    <property type="entry name" value="Cell_wall/Cho-bd_repeat"/>
</dbReference>
<dbReference type="GO" id="GO:0008234">
    <property type="term" value="F:cysteine-type peptidase activity"/>
    <property type="evidence" value="ECO:0007669"/>
    <property type="project" value="UniProtKB-KW"/>
</dbReference>
<comment type="caution">
    <text evidence="8">The sequence shown here is derived from an EMBL/GenBank/DDBJ whole genome shotgun (WGS) entry which is preliminary data.</text>
</comment>
<keyword evidence="3" id="KW-0677">Repeat</keyword>
<keyword evidence="5" id="KW-0788">Thiol protease</keyword>
<accession>E0NM79</accession>
<evidence type="ECO:0000256" key="1">
    <source>
        <dbReference type="ARBA" id="ARBA00007074"/>
    </source>
</evidence>
<proteinExistence type="inferred from homology"/>
<protein>
    <recommendedName>
        <fullName evidence="10">SLH domain-containing protein</fullName>
    </recommendedName>
</protein>
<dbReference type="InterPro" id="IPR001119">
    <property type="entry name" value="SLH_dom"/>
</dbReference>
<evidence type="ECO:0000256" key="5">
    <source>
        <dbReference type="ARBA" id="ARBA00022807"/>
    </source>
</evidence>
<gene>
    <name evidence="8" type="ORF">HMPREF9225_1268</name>
</gene>
<dbReference type="PROSITE" id="PS51272">
    <property type="entry name" value="SLH"/>
    <property type="match status" value="2"/>
</dbReference>
<dbReference type="InterPro" id="IPR038765">
    <property type="entry name" value="Papain-like_cys_pep_sf"/>
</dbReference>
<dbReference type="EMBL" id="AEEH01000044">
    <property type="protein sequence ID" value="EFM25134.1"/>
    <property type="molecule type" value="Genomic_DNA"/>
</dbReference>
<comment type="similarity">
    <text evidence="1">Belongs to the peptidase C40 family.</text>
</comment>
<evidence type="ECO:0008006" key="10">
    <source>
        <dbReference type="Google" id="ProtNLM"/>
    </source>
</evidence>
<dbReference type="PROSITE" id="PS51935">
    <property type="entry name" value="NLPC_P60"/>
    <property type="match status" value="1"/>
</dbReference>
<evidence type="ECO:0000259" key="6">
    <source>
        <dbReference type="PROSITE" id="PS51272"/>
    </source>
</evidence>